<dbReference type="Proteomes" id="UP000216188">
    <property type="component" value="Unassembled WGS sequence"/>
</dbReference>
<reference evidence="1 2" key="1">
    <citation type="submission" date="2017-07" db="EMBL/GenBank/DDBJ databases">
        <title>Phylogenetic study on the rhizospheric bacterium Ochrobactrum sp. A44.</title>
        <authorList>
            <person name="Krzyzanowska D.M."/>
            <person name="Ossowicki A."/>
            <person name="Rajewska M."/>
            <person name="Maciag T."/>
            <person name="Kaczynski Z."/>
            <person name="Czerwicka M."/>
            <person name="Jafra S."/>
        </authorList>
    </citation>
    <scope>NUCLEOTIDE SEQUENCE [LARGE SCALE GENOMIC DNA]</scope>
    <source>
        <strain evidence="1 2">CCUG 30717</strain>
    </source>
</reference>
<keyword evidence="2" id="KW-1185">Reference proteome</keyword>
<comment type="caution">
    <text evidence="1">The sequence shown here is derived from an EMBL/GenBank/DDBJ whole genome shotgun (WGS) entry which is preliminary data.</text>
</comment>
<dbReference type="EMBL" id="NNRM01000039">
    <property type="protein sequence ID" value="OYR23655.1"/>
    <property type="molecule type" value="Genomic_DNA"/>
</dbReference>
<gene>
    <name evidence="1" type="ORF">CEV34_3659</name>
</gene>
<accession>A0A256G959</accession>
<sequence>MQGLGDRNKAFLLIGFEKSTSSRLNALRRHEQTQTNQVQRMSSTVYRTRFRLSLRNCLVNARILIVCGDKLTSGTFFGASLVTR</sequence>
<name>A0A256G959_9HYPH</name>
<organism evidence="1 2">
    <name type="scientific">Brucella pseudogrignonensis</name>
    <dbReference type="NCBI Taxonomy" id="419475"/>
    <lineage>
        <taxon>Bacteria</taxon>
        <taxon>Pseudomonadati</taxon>
        <taxon>Pseudomonadota</taxon>
        <taxon>Alphaproteobacteria</taxon>
        <taxon>Hyphomicrobiales</taxon>
        <taxon>Brucellaceae</taxon>
        <taxon>Brucella/Ochrobactrum group</taxon>
        <taxon>Brucella</taxon>
    </lineage>
</organism>
<dbReference type="AlphaFoldDB" id="A0A256G959"/>
<evidence type="ECO:0000313" key="2">
    <source>
        <dbReference type="Proteomes" id="UP000216188"/>
    </source>
</evidence>
<evidence type="ECO:0000313" key="1">
    <source>
        <dbReference type="EMBL" id="OYR23655.1"/>
    </source>
</evidence>
<protein>
    <submittedName>
        <fullName evidence="1">Uncharacterized protein</fullName>
    </submittedName>
</protein>
<proteinExistence type="predicted"/>